<accession>A0A484L6Z6</accession>
<sequence length="166" mass="18438">MNMGYGRMSAPLSLPLSSFATIIIWTLCFTTITVSSSSSSSSSSPVISLGYEWVATAHRNEQTHNWRAPCFHENTATFTYDPVIHKAFVEITPHYGSCWTCRDDYQIRFRNKILDTGSTYFGGVANVFAFRVGRHDDIEGMLSEGVDIYVDKNPSTACVGVSKDTI</sequence>
<gene>
    <name evidence="2" type="ORF">CCAM_LOCUS13862</name>
</gene>
<organism evidence="2 3">
    <name type="scientific">Cuscuta campestris</name>
    <dbReference type="NCBI Taxonomy" id="132261"/>
    <lineage>
        <taxon>Eukaryota</taxon>
        <taxon>Viridiplantae</taxon>
        <taxon>Streptophyta</taxon>
        <taxon>Embryophyta</taxon>
        <taxon>Tracheophyta</taxon>
        <taxon>Spermatophyta</taxon>
        <taxon>Magnoliopsida</taxon>
        <taxon>eudicotyledons</taxon>
        <taxon>Gunneridae</taxon>
        <taxon>Pentapetalae</taxon>
        <taxon>asterids</taxon>
        <taxon>lamiids</taxon>
        <taxon>Solanales</taxon>
        <taxon>Convolvulaceae</taxon>
        <taxon>Cuscuteae</taxon>
        <taxon>Cuscuta</taxon>
        <taxon>Cuscuta subgen. Grammica</taxon>
        <taxon>Cuscuta sect. Cleistogrammica</taxon>
    </lineage>
</organism>
<evidence type="ECO:0000256" key="1">
    <source>
        <dbReference type="SAM" id="Phobius"/>
    </source>
</evidence>
<evidence type="ECO:0000313" key="2">
    <source>
        <dbReference type="EMBL" id="VFQ72086.1"/>
    </source>
</evidence>
<dbReference type="EMBL" id="OOIL02001115">
    <property type="protein sequence ID" value="VFQ72086.1"/>
    <property type="molecule type" value="Genomic_DNA"/>
</dbReference>
<proteinExistence type="predicted"/>
<evidence type="ECO:0000313" key="3">
    <source>
        <dbReference type="Proteomes" id="UP000595140"/>
    </source>
</evidence>
<reference evidence="2 3" key="1">
    <citation type="submission" date="2018-04" db="EMBL/GenBank/DDBJ databases">
        <authorList>
            <person name="Vogel A."/>
        </authorList>
    </citation>
    <scope>NUCLEOTIDE SEQUENCE [LARGE SCALE GENOMIC DNA]</scope>
</reference>
<protein>
    <submittedName>
        <fullName evidence="2">Uncharacterized protein</fullName>
    </submittedName>
</protein>
<dbReference type="AlphaFoldDB" id="A0A484L6Z6"/>
<keyword evidence="3" id="KW-1185">Reference proteome</keyword>
<keyword evidence="1" id="KW-0472">Membrane</keyword>
<dbReference type="Proteomes" id="UP000595140">
    <property type="component" value="Unassembled WGS sequence"/>
</dbReference>
<feature type="transmembrane region" description="Helical" evidence="1">
    <location>
        <begin position="12"/>
        <end position="34"/>
    </location>
</feature>
<keyword evidence="1" id="KW-1133">Transmembrane helix</keyword>
<keyword evidence="1" id="KW-0812">Transmembrane</keyword>
<name>A0A484L6Z6_9ASTE</name>